<gene>
    <name evidence="3" type="ORF">GJ743_17145</name>
</gene>
<feature type="domain" description="Bacteriophage T5 Orf172 DNA-binding" evidence="2">
    <location>
        <begin position="165"/>
        <end position="264"/>
    </location>
</feature>
<dbReference type="InterPro" id="IPR018306">
    <property type="entry name" value="Phage_T5_Orf172_DNA-bd"/>
</dbReference>
<dbReference type="Pfam" id="PF10544">
    <property type="entry name" value="T5orf172"/>
    <property type="match status" value="1"/>
</dbReference>
<dbReference type="AlphaFoldDB" id="A0A6I3M9G2"/>
<accession>A0A6I3M9G2</accession>
<sequence length="280" mass="30757">MSDVFGEAVHEEPPVPARSPQQEIEDLILANEGRLGDVHRLSQEGLSPEEIAQRLDVATVGFVYTYRTYAAAALTGRVPGGTHLRRGTISALNSLVKRGRDELSPGAMQLLQANRAAVERAARDEEISPAEAAADVEEKKQAMLTLAELRGVSGIYAFSYGWYLESPVDPARGTTLIKVGRADDVALRIQQHTSGARAHMPEPLALLRVYAQEPGSLTETERLFHDLLEAAGHGNPRRRGLNRSEVGREWFLTSEDYLDTVARALKLRTLYLGWSEFGGD</sequence>
<name>A0A6I3M9G2_9MICO</name>
<evidence type="ECO:0000259" key="2">
    <source>
        <dbReference type="Pfam" id="PF10544"/>
    </source>
</evidence>
<dbReference type="OrthoDB" id="5148880at2"/>
<comment type="caution">
    <text evidence="3">The sequence shown here is derived from an EMBL/GenBank/DDBJ whole genome shotgun (WGS) entry which is preliminary data.</text>
</comment>
<dbReference type="Proteomes" id="UP000433071">
    <property type="component" value="Unassembled WGS sequence"/>
</dbReference>
<dbReference type="RefSeq" id="WP_155053122.1">
    <property type="nucleotide sequence ID" value="NZ_BAAAIB010000010.1"/>
</dbReference>
<dbReference type="EMBL" id="WMLB01000042">
    <property type="protein sequence ID" value="MTH70099.1"/>
    <property type="molecule type" value="Genomic_DNA"/>
</dbReference>
<evidence type="ECO:0000256" key="1">
    <source>
        <dbReference type="SAM" id="MobiDB-lite"/>
    </source>
</evidence>
<reference evidence="3 4" key="1">
    <citation type="submission" date="2019-11" db="EMBL/GenBank/DDBJ databases">
        <title>Agromyces kandeliae sp. nov., isolated from mangrove soil.</title>
        <authorList>
            <person name="Wang R."/>
        </authorList>
    </citation>
    <scope>NUCLEOTIDE SEQUENCE [LARGE SCALE GENOMIC DNA]</scope>
    <source>
        <strain evidence="3 4">JCM 11433</strain>
    </source>
</reference>
<proteinExistence type="predicted"/>
<feature type="region of interest" description="Disordered" evidence="1">
    <location>
        <begin position="1"/>
        <end position="21"/>
    </location>
</feature>
<keyword evidence="4" id="KW-1185">Reference proteome</keyword>
<protein>
    <recommendedName>
        <fullName evidence="2">Bacteriophage T5 Orf172 DNA-binding domain-containing protein</fullName>
    </recommendedName>
</protein>
<organism evidence="3 4">
    <name type="scientific">Agromyces bracchium</name>
    <dbReference type="NCBI Taxonomy" id="88376"/>
    <lineage>
        <taxon>Bacteria</taxon>
        <taxon>Bacillati</taxon>
        <taxon>Actinomycetota</taxon>
        <taxon>Actinomycetes</taxon>
        <taxon>Micrococcales</taxon>
        <taxon>Microbacteriaceae</taxon>
        <taxon>Agromyces</taxon>
    </lineage>
</organism>
<evidence type="ECO:0000313" key="3">
    <source>
        <dbReference type="EMBL" id="MTH70099.1"/>
    </source>
</evidence>
<evidence type="ECO:0000313" key="4">
    <source>
        <dbReference type="Proteomes" id="UP000433071"/>
    </source>
</evidence>